<dbReference type="RefSeq" id="WP_064265162.1">
    <property type="nucleotide sequence ID" value="NZ_LXJZ01000020.1"/>
</dbReference>
<protein>
    <submittedName>
        <fullName evidence="2">Uncharacterized protein</fullName>
    </submittedName>
</protein>
<comment type="caution">
    <text evidence="2">The sequence shown here is derived from an EMBL/GenBank/DDBJ whole genome shotgun (WGS) entry which is preliminary data.</text>
</comment>
<organism evidence="2 5">
    <name type="scientific">Paraburkholderia ginsengiterrae</name>
    <dbReference type="NCBI Taxonomy" id="1462993"/>
    <lineage>
        <taxon>Bacteria</taxon>
        <taxon>Pseudomonadati</taxon>
        <taxon>Pseudomonadota</taxon>
        <taxon>Betaproteobacteria</taxon>
        <taxon>Burkholderiales</taxon>
        <taxon>Burkholderiaceae</taxon>
        <taxon>Paraburkholderia</taxon>
    </lineage>
</organism>
<keyword evidence="4" id="KW-1185">Reference proteome</keyword>
<reference evidence="4 5" key="1">
    <citation type="submission" date="2016-04" db="EMBL/GenBank/DDBJ databases">
        <title>Reclassification of Paraburkholderia panaciterrae (Farh et al. 2015) Dobritsa &amp; Samadpour 2016 as a later homotypic synonym of Paraburkholderia ginsengiterrae (Farh et al. 2015) Dobritsa &amp; Samadpour 2016.</title>
        <authorList>
            <person name="Dobritsa A.P."/>
            <person name="Kutumbaka K."/>
            <person name="Samadpour M."/>
        </authorList>
    </citation>
    <scope>NUCLEOTIDE SEQUENCE [LARGE SCALE GENOMIC DNA]</scope>
    <source>
        <strain evidence="2 5">DCY85</strain>
        <strain evidence="3 4">DCY85-1</strain>
    </source>
</reference>
<sequence length="74" mass="7512">MGLLDEAGKIAGAIAAVEAAEKVDPDAGLVTKGIAAVAGFEGAGKLESMLEKKDDEKQEEADNAQPADDSNPQT</sequence>
<proteinExistence type="predicted"/>
<dbReference type="Proteomes" id="UP000078116">
    <property type="component" value="Unassembled WGS sequence"/>
</dbReference>
<evidence type="ECO:0000313" key="5">
    <source>
        <dbReference type="Proteomes" id="UP000078116"/>
    </source>
</evidence>
<name>A0A1A9MYU9_9BURK</name>
<dbReference type="EMBL" id="LXJZ01000020">
    <property type="protein sequence ID" value="OAJ63497.1"/>
    <property type="molecule type" value="Genomic_DNA"/>
</dbReference>
<evidence type="ECO:0000313" key="3">
    <source>
        <dbReference type="EMBL" id="OAJ63497.1"/>
    </source>
</evidence>
<dbReference type="Proteomes" id="UP000077961">
    <property type="component" value="Unassembled WGS sequence"/>
</dbReference>
<evidence type="ECO:0000256" key="1">
    <source>
        <dbReference type="SAM" id="MobiDB-lite"/>
    </source>
</evidence>
<evidence type="ECO:0000313" key="4">
    <source>
        <dbReference type="Proteomes" id="UP000077961"/>
    </source>
</evidence>
<feature type="region of interest" description="Disordered" evidence="1">
    <location>
        <begin position="47"/>
        <end position="74"/>
    </location>
</feature>
<gene>
    <name evidence="3" type="ORF">A6V36_18625</name>
    <name evidence="2" type="ORF">A6V37_10805</name>
</gene>
<evidence type="ECO:0000313" key="2">
    <source>
        <dbReference type="EMBL" id="OAJ52132.1"/>
    </source>
</evidence>
<dbReference type="AlphaFoldDB" id="A0A1A9MYU9"/>
<accession>A0A1A9MYU9</accession>
<dbReference type="EMBL" id="LXKA01000382">
    <property type="protein sequence ID" value="OAJ52132.1"/>
    <property type="molecule type" value="Genomic_DNA"/>
</dbReference>